<dbReference type="Proteomes" id="UP001151532">
    <property type="component" value="Chromosome 14"/>
</dbReference>
<comment type="caution">
    <text evidence="2">The sequence shown here is derived from an EMBL/GenBank/DDBJ whole genome shotgun (WGS) entry which is preliminary data.</text>
</comment>
<proteinExistence type="predicted"/>
<name>A0A9Q0SJD4_SALPP</name>
<evidence type="ECO:0000313" key="3">
    <source>
        <dbReference type="Proteomes" id="UP001151532"/>
    </source>
</evidence>
<dbReference type="AlphaFoldDB" id="A0A9Q0SJD4"/>
<dbReference type="EMBL" id="JAPFFK010000020">
    <property type="protein sequence ID" value="KAJ6679954.1"/>
    <property type="molecule type" value="Genomic_DNA"/>
</dbReference>
<evidence type="ECO:0000313" key="2">
    <source>
        <dbReference type="EMBL" id="KAJ6679954.1"/>
    </source>
</evidence>
<feature type="compositionally biased region" description="Polar residues" evidence="1">
    <location>
        <begin position="10"/>
        <end position="28"/>
    </location>
</feature>
<reference evidence="2" key="1">
    <citation type="submission" date="2022-11" db="EMBL/GenBank/DDBJ databases">
        <authorList>
            <person name="Hyden B.L."/>
            <person name="Feng K."/>
            <person name="Yates T."/>
            <person name="Jawdy S."/>
            <person name="Smart L.B."/>
            <person name="Muchero W."/>
        </authorList>
    </citation>
    <scope>NUCLEOTIDE SEQUENCE</scope>
    <source>
        <tissue evidence="2">Shoot tip</tissue>
    </source>
</reference>
<organism evidence="2 3">
    <name type="scientific">Salix purpurea</name>
    <name type="common">Purple osier willow</name>
    <dbReference type="NCBI Taxonomy" id="77065"/>
    <lineage>
        <taxon>Eukaryota</taxon>
        <taxon>Viridiplantae</taxon>
        <taxon>Streptophyta</taxon>
        <taxon>Embryophyta</taxon>
        <taxon>Tracheophyta</taxon>
        <taxon>Spermatophyta</taxon>
        <taxon>Magnoliopsida</taxon>
        <taxon>eudicotyledons</taxon>
        <taxon>Gunneridae</taxon>
        <taxon>Pentapetalae</taxon>
        <taxon>rosids</taxon>
        <taxon>fabids</taxon>
        <taxon>Malpighiales</taxon>
        <taxon>Salicaceae</taxon>
        <taxon>Saliceae</taxon>
        <taxon>Salix</taxon>
    </lineage>
</organism>
<sequence>MPNRSKMPTPHNTQPQHHTSASNWHRKL</sequence>
<feature type="region of interest" description="Disordered" evidence="1">
    <location>
        <begin position="1"/>
        <end position="28"/>
    </location>
</feature>
<protein>
    <submittedName>
        <fullName evidence="2">Uncharacterized protein</fullName>
    </submittedName>
</protein>
<accession>A0A9Q0SJD4</accession>
<reference evidence="2" key="2">
    <citation type="journal article" date="2023" name="Int. J. Mol. Sci.">
        <title>De Novo Assembly and Annotation of 11 Diverse Shrub Willow (Salix) Genomes Reveals Novel Gene Organization in Sex-Linked Regions.</title>
        <authorList>
            <person name="Hyden B."/>
            <person name="Feng K."/>
            <person name="Yates T.B."/>
            <person name="Jawdy S."/>
            <person name="Cereghino C."/>
            <person name="Smart L.B."/>
            <person name="Muchero W."/>
        </authorList>
    </citation>
    <scope>NUCLEOTIDE SEQUENCE</scope>
    <source>
        <tissue evidence="2">Shoot tip</tissue>
    </source>
</reference>
<gene>
    <name evidence="2" type="ORF">OIU79_019641</name>
</gene>
<evidence type="ECO:0000256" key="1">
    <source>
        <dbReference type="SAM" id="MobiDB-lite"/>
    </source>
</evidence>
<keyword evidence="3" id="KW-1185">Reference proteome</keyword>